<dbReference type="InterPro" id="IPR055378">
    <property type="entry name" value="GH3_C"/>
</dbReference>
<dbReference type="Pfam" id="PF03321">
    <property type="entry name" value="GH3"/>
    <property type="match status" value="1"/>
</dbReference>
<dbReference type="PANTHER" id="PTHR31901">
    <property type="entry name" value="GH3 DOMAIN-CONTAINING PROTEIN"/>
    <property type="match status" value="1"/>
</dbReference>
<evidence type="ECO:0000313" key="6">
    <source>
        <dbReference type="Proteomes" id="UP000824469"/>
    </source>
</evidence>
<dbReference type="Pfam" id="PF23572">
    <property type="entry name" value="GH3_C"/>
    <property type="match status" value="1"/>
</dbReference>
<gene>
    <name evidence="5" type="ORF">KI387_030467</name>
</gene>
<accession>A0AA38CF23</accession>
<dbReference type="GO" id="GO:0016881">
    <property type="term" value="F:acid-amino acid ligase activity"/>
    <property type="evidence" value="ECO:0007669"/>
    <property type="project" value="TreeGrafter"/>
</dbReference>
<evidence type="ECO:0000313" key="5">
    <source>
        <dbReference type="EMBL" id="KAH9298785.1"/>
    </source>
</evidence>
<name>A0AA38CF23_TAXCH</name>
<dbReference type="EMBL" id="JAHRHJ020000010">
    <property type="protein sequence ID" value="KAH9298785.1"/>
    <property type="molecule type" value="Genomic_DNA"/>
</dbReference>
<evidence type="ECO:0000256" key="1">
    <source>
        <dbReference type="ARBA" id="ARBA00008068"/>
    </source>
</evidence>
<dbReference type="OMA" id="NDETWDA"/>
<evidence type="ECO:0000256" key="2">
    <source>
        <dbReference type="ARBA" id="ARBA00022598"/>
    </source>
</evidence>
<evidence type="ECO:0000259" key="3">
    <source>
        <dbReference type="Pfam" id="PF23571"/>
    </source>
</evidence>
<dbReference type="AlphaFoldDB" id="A0AA38CF23"/>
<dbReference type="GO" id="GO:0005737">
    <property type="term" value="C:cytoplasm"/>
    <property type="evidence" value="ECO:0007669"/>
    <property type="project" value="TreeGrafter"/>
</dbReference>
<keyword evidence="6" id="KW-1185">Reference proteome</keyword>
<feature type="domain" description="GH3 middle" evidence="3">
    <location>
        <begin position="356"/>
        <end position="429"/>
    </location>
</feature>
<evidence type="ECO:0000259" key="4">
    <source>
        <dbReference type="Pfam" id="PF23572"/>
    </source>
</evidence>
<reference evidence="5 6" key="1">
    <citation type="journal article" date="2021" name="Nat. Plants">
        <title>The Taxus genome provides insights into paclitaxel biosynthesis.</title>
        <authorList>
            <person name="Xiong X."/>
            <person name="Gou J."/>
            <person name="Liao Q."/>
            <person name="Li Y."/>
            <person name="Zhou Q."/>
            <person name="Bi G."/>
            <person name="Li C."/>
            <person name="Du R."/>
            <person name="Wang X."/>
            <person name="Sun T."/>
            <person name="Guo L."/>
            <person name="Liang H."/>
            <person name="Lu P."/>
            <person name="Wu Y."/>
            <person name="Zhang Z."/>
            <person name="Ro D.K."/>
            <person name="Shang Y."/>
            <person name="Huang S."/>
            <person name="Yan J."/>
        </authorList>
    </citation>
    <scope>NUCLEOTIDE SEQUENCE [LARGE SCALE GENOMIC DNA]</scope>
    <source>
        <strain evidence="5">Ta-2019</strain>
    </source>
</reference>
<keyword evidence="2" id="KW-0436">Ligase</keyword>
<protein>
    <submittedName>
        <fullName evidence="5">Uncharacterized protein</fullName>
    </submittedName>
</protein>
<dbReference type="InterPro" id="IPR055377">
    <property type="entry name" value="GH3_M"/>
</dbReference>
<dbReference type="PANTHER" id="PTHR31901:SF9">
    <property type="entry name" value="GH3 DOMAIN-CONTAINING PROTEIN"/>
    <property type="match status" value="1"/>
</dbReference>
<feature type="domain" description="GH3 C-terminal" evidence="4">
    <location>
        <begin position="445"/>
        <end position="565"/>
    </location>
</feature>
<comment type="similarity">
    <text evidence="1">Belongs to the IAA-amido conjugating enzyme family.</text>
</comment>
<comment type="caution">
    <text evidence="5">The sequence shown here is derived from an EMBL/GenBank/DDBJ whole genome shotgun (WGS) entry which is preliminary data.</text>
</comment>
<organism evidence="5 6">
    <name type="scientific">Taxus chinensis</name>
    <name type="common">Chinese yew</name>
    <name type="synonym">Taxus wallichiana var. chinensis</name>
    <dbReference type="NCBI Taxonomy" id="29808"/>
    <lineage>
        <taxon>Eukaryota</taxon>
        <taxon>Viridiplantae</taxon>
        <taxon>Streptophyta</taxon>
        <taxon>Embryophyta</taxon>
        <taxon>Tracheophyta</taxon>
        <taxon>Spermatophyta</taxon>
        <taxon>Pinopsida</taxon>
        <taxon>Pinidae</taxon>
        <taxon>Conifers II</taxon>
        <taxon>Cupressales</taxon>
        <taxon>Taxaceae</taxon>
        <taxon>Taxus</taxon>
    </lineage>
</organism>
<sequence>MSGEFPLVCEENNNKKERCKEALEFIENVTEKAGEVQGQVLSAILTTNGDTEYLKRHGLNRTSDREAFKKCLPLISYEDIEPDIQRIVNGDTSPILSAHPVIELIISSGTSSGQQKLLPINQEDLERRIFFESLRMPAMSQYVEGLEKGKAMQFFFMRPEVKTPGGLMAHAVLVSIYKSRQFREARYYNEYTSPIETVLCTDSYQSMYSQLLCGLIQSPLVLTVGTAFALGLIKVMHFLQKHWTQLCLDIETGSLNKDIIDTSVRQAMINILHPNPGLAQLIRSECSGGSWQGIIGRLWPNTKYVSVIMTGTMAQYIPSLEYYAGELPLVSSVYCSSECSAGINLNPLCKPSEVSYTLLPNMAYFEFLPLQRNGDKQEQELVDLVDVKLGQEYELVVTTFSGLYRYKLGDVLLVTGFHNKAPHFHFVCRRNVLLSIDSDKTDERELQSAMENALKHLELNGGKLIDYTSYADTSSIPGHYVLFWEVCFSTKVIPEHLNSVLEESCIIVEESLNPVYRICRGFDKSVGPLEIRVVEGGTFDQLMDYAIERGASINQYKTPRCIKSTSVLELLNSRASVHVLHLTFGTRVEIWTCEAEKLILVDCQIGGCHIQLQTIVIVVKMVELCTQKY</sequence>
<dbReference type="InterPro" id="IPR004993">
    <property type="entry name" value="GH3"/>
</dbReference>
<proteinExistence type="inferred from homology"/>
<dbReference type="Pfam" id="PF23571">
    <property type="entry name" value="GH3_M"/>
    <property type="match status" value="1"/>
</dbReference>
<dbReference type="Proteomes" id="UP000824469">
    <property type="component" value="Unassembled WGS sequence"/>
</dbReference>